<evidence type="ECO:0000256" key="2">
    <source>
        <dbReference type="SAM" id="SignalP"/>
    </source>
</evidence>
<feature type="signal peptide" evidence="2">
    <location>
        <begin position="1"/>
        <end position="19"/>
    </location>
</feature>
<dbReference type="AlphaFoldDB" id="A0A2H0RE21"/>
<evidence type="ECO:0000313" key="3">
    <source>
        <dbReference type="EMBL" id="PIR44636.1"/>
    </source>
</evidence>
<feature type="compositionally biased region" description="Low complexity" evidence="1">
    <location>
        <begin position="271"/>
        <end position="280"/>
    </location>
</feature>
<gene>
    <name evidence="3" type="ORF">COV10_03990</name>
</gene>
<comment type="caution">
    <text evidence="3">The sequence shown here is derived from an EMBL/GenBank/DDBJ whole genome shotgun (WGS) entry which is preliminary data.</text>
</comment>
<dbReference type="Proteomes" id="UP000228767">
    <property type="component" value="Unassembled WGS sequence"/>
</dbReference>
<feature type="region of interest" description="Disordered" evidence="1">
    <location>
        <begin position="231"/>
        <end position="400"/>
    </location>
</feature>
<feature type="chain" id="PRO_5013943809" evidence="2">
    <location>
        <begin position="20"/>
        <end position="400"/>
    </location>
</feature>
<reference evidence="3 4" key="1">
    <citation type="submission" date="2017-09" db="EMBL/GenBank/DDBJ databases">
        <title>Depth-based differentiation of microbial function through sediment-hosted aquifers and enrichment of novel symbionts in the deep terrestrial subsurface.</title>
        <authorList>
            <person name="Probst A.J."/>
            <person name="Ladd B."/>
            <person name="Jarett J.K."/>
            <person name="Geller-Mcgrath D.E."/>
            <person name="Sieber C.M."/>
            <person name="Emerson J.B."/>
            <person name="Anantharaman K."/>
            <person name="Thomas B.C."/>
            <person name="Malmstrom R."/>
            <person name="Stieglmeier M."/>
            <person name="Klingl A."/>
            <person name="Woyke T."/>
            <person name="Ryan C.M."/>
            <person name="Banfield J.F."/>
        </authorList>
    </citation>
    <scope>NUCLEOTIDE SEQUENCE [LARGE SCALE GENOMIC DNA]</scope>
    <source>
        <strain evidence="3">CG10_big_fil_rev_8_21_14_0_10_51_16</strain>
    </source>
</reference>
<accession>A0A2H0RE21</accession>
<feature type="compositionally biased region" description="Pro residues" evidence="1">
    <location>
        <begin position="337"/>
        <end position="353"/>
    </location>
</feature>
<name>A0A2H0RE21_9BACT</name>
<sequence length="400" mass="44051">MNRFVLVLVLLLAATPAWAGACQVPGCDVDEHHTHRLEMAELERDGEGDTPVVHVTSRGATEVVASTSTVRSPLGARKMVATREQAITRARYLVDWLAGSNVSPCHWRVTREDYASALGFFSPAEAARTLKDHTPGKGWRFDHVVRAIPREDAVMAFLDEGHEWGWGSYRGIPVGTWMLVNAEAETLGVDLNCLNITKLRRPKPMTAPLAKMREKTRVIVITHYHYLPAPQAPRPQMHQCRSGRCDQGYVPRQGPIMARRPPPPRRPPQRQRPQPRMPGFRPRPQPPRVFPPQMPPPVARVPGGYQYMDNRSFVDNRGAGARIQAGAGTPGMGHNHPPFPPQRAPQRPQPPMNVGPRHGVAAPGTGQRPSYTGPGRGQPGNLDYRPRQQGGGGGGGPTHR</sequence>
<evidence type="ECO:0000256" key="1">
    <source>
        <dbReference type="SAM" id="MobiDB-lite"/>
    </source>
</evidence>
<proteinExistence type="predicted"/>
<dbReference type="PROSITE" id="PS51257">
    <property type="entry name" value="PROKAR_LIPOPROTEIN"/>
    <property type="match status" value="1"/>
</dbReference>
<feature type="compositionally biased region" description="Low complexity" evidence="1">
    <location>
        <begin position="317"/>
        <end position="327"/>
    </location>
</feature>
<feature type="compositionally biased region" description="Pro residues" evidence="1">
    <location>
        <begin position="281"/>
        <end position="299"/>
    </location>
</feature>
<feature type="compositionally biased region" description="Gly residues" evidence="1">
    <location>
        <begin position="389"/>
        <end position="400"/>
    </location>
</feature>
<protein>
    <submittedName>
        <fullName evidence="3">Uncharacterized protein</fullName>
    </submittedName>
</protein>
<keyword evidence="2" id="KW-0732">Signal</keyword>
<evidence type="ECO:0000313" key="4">
    <source>
        <dbReference type="Proteomes" id="UP000228767"/>
    </source>
</evidence>
<organism evidence="3 4">
    <name type="scientific">Candidatus Vogelbacteria bacterium CG10_big_fil_rev_8_21_14_0_10_51_16</name>
    <dbReference type="NCBI Taxonomy" id="1975045"/>
    <lineage>
        <taxon>Bacteria</taxon>
        <taxon>Candidatus Vogeliibacteriota</taxon>
    </lineage>
</organism>
<dbReference type="EMBL" id="PCYI01000025">
    <property type="protein sequence ID" value="PIR44636.1"/>
    <property type="molecule type" value="Genomic_DNA"/>
</dbReference>